<dbReference type="AlphaFoldDB" id="A0A4Q4TEK6"/>
<accession>A0A4Q4TEK6</accession>
<protein>
    <submittedName>
        <fullName evidence="1">Uncharacterized protein</fullName>
    </submittedName>
</protein>
<proteinExistence type="predicted"/>
<name>A0A4Q4TEK6_9PEZI</name>
<dbReference type="EMBL" id="QJNU01000226">
    <property type="protein sequence ID" value="RYP04124.1"/>
    <property type="molecule type" value="Genomic_DNA"/>
</dbReference>
<comment type="caution">
    <text evidence="1">The sequence shown here is derived from an EMBL/GenBank/DDBJ whole genome shotgun (WGS) entry which is preliminary data.</text>
</comment>
<evidence type="ECO:0000313" key="1">
    <source>
        <dbReference type="EMBL" id="RYP04124.1"/>
    </source>
</evidence>
<dbReference type="Proteomes" id="UP000293360">
    <property type="component" value="Unassembled WGS sequence"/>
</dbReference>
<gene>
    <name evidence="1" type="ORF">DL764_004671</name>
</gene>
<organism evidence="1 2">
    <name type="scientific">Monosporascus ibericus</name>
    <dbReference type="NCBI Taxonomy" id="155417"/>
    <lineage>
        <taxon>Eukaryota</taxon>
        <taxon>Fungi</taxon>
        <taxon>Dikarya</taxon>
        <taxon>Ascomycota</taxon>
        <taxon>Pezizomycotina</taxon>
        <taxon>Sordariomycetes</taxon>
        <taxon>Xylariomycetidae</taxon>
        <taxon>Xylariales</taxon>
        <taxon>Xylariales incertae sedis</taxon>
        <taxon>Monosporascus</taxon>
    </lineage>
</organism>
<dbReference type="STRING" id="155417.A0A4Q4TEK6"/>
<sequence>MVYAKLETVVVSVRRGDIHAGERAHIVTYKSAAGSATTEWHCNAVAYNDAALGSSWLLIGTGNAFENWPVVGRFVDLAPFTSRFHTSGTAVLPDNGREEYGRIKEQALKPDVVILATGYTQRFSFFADGSYPSPEEGNVQNLWCRDDPTMTFIGHIRPAFGAIPPLAELQAMLWTMNLLADSRLRYSVEHESYAYQIAKDMGSAPGVIEVLTVAFTSKVPRAWYRLPIVWAAGSSYVTKFRLGSP</sequence>
<reference evidence="1 2" key="1">
    <citation type="submission" date="2018-06" db="EMBL/GenBank/DDBJ databases">
        <title>Complete Genomes of Monosporascus.</title>
        <authorList>
            <person name="Robinson A.J."/>
            <person name="Natvig D.O."/>
        </authorList>
    </citation>
    <scope>NUCLEOTIDE SEQUENCE [LARGE SCALE GENOMIC DNA]</scope>
    <source>
        <strain evidence="1 2">CBS 110550</strain>
    </source>
</reference>
<dbReference type="OrthoDB" id="10254665at2759"/>
<evidence type="ECO:0000313" key="2">
    <source>
        <dbReference type="Proteomes" id="UP000293360"/>
    </source>
</evidence>
<keyword evidence="2" id="KW-1185">Reference proteome</keyword>